<sequence>MLKRLSIRAHVPLRRQRYSTPPTYFAGAPPRPVVSSVSTSIPLSPASARVQNQDATSRKYLQDLVTVISVLALSLLAFDSYRVRVKLEAKLEQDTEHFKKTQDLVTKEFNANRKKRELQILNERKRVQTRELKVALHVALLRKQLEDLGVQPASVNQALQEFEKNAKMENSTSNVSGTRLWITENSPCKGYISDVREYD</sequence>
<dbReference type="GeneID" id="34685993"/>
<dbReference type="OrthoDB" id="3997736at2759"/>
<protein>
    <submittedName>
        <fullName evidence="1">LALA0S05e07536g1_1</fullName>
    </submittedName>
</protein>
<reference evidence="1 2" key="1">
    <citation type="submission" date="2014-12" db="EMBL/GenBank/DDBJ databases">
        <authorList>
            <person name="Neuveglise Cecile"/>
        </authorList>
    </citation>
    <scope>NUCLEOTIDE SEQUENCE [LARGE SCALE GENOMIC DNA]</scope>
    <source>
        <strain evidence="1 2">CBS 12615</strain>
    </source>
</reference>
<organism evidence="1 2">
    <name type="scientific">Lachancea lanzarotensis</name>
    <dbReference type="NCBI Taxonomy" id="1245769"/>
    <lineage>
        <taxon>Eukaryota</taxon>
        <taxon>Fungi</taxon>
        <taxon>Dikarya</taxon>
        <taxon>Ascomycota</taxon>
        <taxon>Saccharomycotina</taxon>
        <taxon>Saccharomycetes</taxon>
        <taxon>Saccharomycetales</taxon>
        <taxon>Saccharomycetaceae</taxon>
        <taxon>Lachancea</taxon>
    </lineage>
</organism>
<dbReference type="HOGENOM" id="CLU_112963_0_0_1"/>
<proteinExistence type="predicted"/>
<keyword evidence="2" id="KW-1185">Reference proteome</keyword>
<dbReference type="EMBL" id="LN736364">
    <property type="protein sequence ID" value="CEP62523.1"/>
    <property type="molecule type" value="Genomic_DNA"/>
</dbReference>
<gene>
    <name evidence="1" type="ORF">LALA0_S05e07536g</name>
</gene>
<name>A0A0C7MRI1_9SACH</name>
<evidence type="ECO:0000313" key="1">
    <source>
        <dbReference type="EMBL" id="CEP62523.1"/>
    </source>
</evidence>
<evidence type="ECO:0000313" key="2">
    <source>
        <dbReference type="Proteomes" id="UP000054304"/>
    </source>
</evidence>
<dbReference type="AlphaFoldDB" id="A0A0C7MRI1"/>
<dbReference type="Proteomes" id="UP000054304">
    <property type="component" value="Unassembled WGS sequence"/>
</dbReference>
<dbReference type="RefSeq" id="XP_022628749.1">
    <property type="nucleotide sequence ID" value="XM_022772424.1"/>
</dbReference>
<accession>A0A0C7MRI1</accession>